<comment type="caution">
    <text evidence="2">The sequence shown here is derived from an EMBL/GenBank/DDBJ whole genome shotgun (WGS) entry which is preliminary data.</text>
</comment>
<protein>
    <recommendedName>
        <fullName evidence="1">DUF7710 domain-containing protein</fullName>
    </recommendedName>
</protein>
<dbReference type="InterPro" id="IPR056127">
    <property type="entry name" value="DUF7710"/>
</dbReference>
<evidence type="ECO:0000259" key="1">
    <source>
        <dbReference type="Pfam" id="PF24819"/>
    </source>
</evidence>
<dbReference type="Pfam" id="PF24819">
    <property type="entry name" value="DUF7710"/>
    <property type="match status" value="1"/>
</dbReference>
<proteinExistence type="predicted"/>
<organism evidence="2 3">
    <name type="scientific">Deinococcus roseus</name>
    <dbReference type="NCBI Taxonomy" id="392414"/>
    <lineage>
        <taxon>Bacteria</taxon>
        <taxon>Thermotogati</taxon>
        <taxon>Deinococcota</taxon>
        <taxon>Deinococci</taxon>
        <taxon>Deinococcales</taxon>
        <taxon>Deinococcaceae</taxon>
        <taxon>Deinococcus</taxon>
    </lineage>
</organism>
<reference evidence="3" key="1">
    <citation type="journal article" date="2019" name="Int. J. Syst. Evol. Microbiol.">
        <title>The Global Catalogue of Microorganisms (GCM) 10K type strain sequencing project: providing services to taxonomists for standard genome sequencing and annotation.</title>
        <authorList>
            <consortium name="The Broad Institute Genomics Platform"/>
            <consortium name="The Broad Institute Genome Sequencing Center for Infectious Disease"/>
            <person name="Wu L."/>
            <person name="Ma J."/>
        </authorList>
    </citation>
    <scope>NUCLEOTIDE SEQUENCE [LARGE SCALE GENOMIC DNA]</scope>
    <source>
        <strain evidence="3">JCM 14370</strain>
    </source>
</reference>
<dbReference type="EMBL" id="BMOD01000007">
    <property type="protein sequence ID" value="GGJ35466.1"/>
    <property type="molecule type" value="Genomic_DNA"/>
</dbReference>
<feature type="domain" description="DUF7710" evidence="1">
    <location>
        <begin position="16"/>
        <end position="98"/>
    </location>
</feature>
<accession>A0ABQ2CZC7</accession>
<evidence type="ECO:0000313" key="3">
    <source>
        <dbReference type="Proteomes" id="UP000632222"/>
    </source>
</evidence>
<gene>
    <name evidence="2" type="ORF">GCM10008938_21930</name>
</gene>
<keyword evidence="3" id="KW-1185">Reference proteome</keyword>
<name>A0ABQ2CZC7_9DEIO</name>
<dbReference type="Proteomes" id="UP000632222">
    <property type="component" value="Unassembled WGS sequence"/>
</dbReference>
<evidence type="ECO:0000313" key="2">
    <source>
        <dbReference type="EMBL" id="GGJ35466.1"/>
    </source>
</evidence>
<sequence length="216" mass="24159">MRRNMHDEALQKGQWVWVFNGVGGGFPSGIFSTREKAQKWIEQHQLSGTLTAHPLDQSAYDWAVSRGSFKPRKPEHFSGHFMGQFSSASQPHEHFENGFLGGEPMRLNLQELKTIGQVLKAAAHGPFFSASGAPEDQPEASLVHTLMGVELADLQRVAAQWPDVDLTDETVHQAVWGALGNIIGYPHGCKRQWPRWIECSAEQVDGVADRFRELYP</sequence>